<dbReference type="AlphaFoldDB" id="A0A372ILU8"/>
<proteinExistence type="predicted"/>
<feature type="region of interest" description="Disordered" evidence="1">
    <location>
        <begin position="1"/>
        <end position="35"/>
    </location>
</feature>
<dbReference type="RefSeq" id="WP_117301743.1">
    <property type="nucleotide sequence ID" value="NZ_QVQT02000005.1"/>
</dbReference>
<comment type="caution">
    <text evidence="2">The sequence shown here is derived from an EMBL/GenBank/DDBJ whole genome shotgun (WGS) entry which is preliminary data.</text>
</comment>
<organism evidence="2 3">
    <name type="scientific">Paracidobacterium acidisoli</name>
    <dbReference type="NCBI Taxonomy" id="2303751"/>
    <lineage>
        <taxon>Bacteria</taxon>
        <taxon>Pseudomonadati</taxon>
        <taxon>Acidobacteriota</taxon>
        <taxon>Terriglobia</taxon>
        <taxon>Terriglobales</taxon>
        <taxon>Acidobacteriaceae</taxon>
        <taxon>Paracidobacterium</taxon>
    </lineage>
</organism>
<reference evidence="2 3" key="1">
    <citation type="submission" date="2018-08" db="EMBL/GenBank/DDBJ databases">
        <title>Acidipila sp. 4G-K13, an acidobacterium isolated from forest soil.</title>
        <authorList>
            <person name="Gao Z.-H."/>
            <person name="Qiu L.-H."/>
        </authorList>
    </citation>
    <scope>NUCLEOTIDE SEQUENCE [LARGE SCALE GENOMIC DNA]</scope>
    <source>
        <strain evidence="2 3">4G-K13</strain>
    </source>
</reference>
<name>A0A372ILU8_9BACT</name>
<evidence type="ECO:0000313" key="2">
    <source>
        <dbReference type="EMBL" id="RFU15874.1"/>
    </source>
</evidence>
<dbReference type="InterPro" id="IPR018721">
    <property type="entry name" value="DUF2252"/>
</dbReference>
<evidence type="ECO:0000313" key="3">
    <source>
        <dbReference type="Proteomes" id="UP000264702"/>
    </source>
</evidence>
<keyword evidence="3" id="KW-1185">Reference proteome</keyword>
<dbReference type="EMBL" id="QVQT01000005">
    <property type="protein sequence ID" value="RFU15874.1"/>
    <property type="molecule type" value="Genomic_DNA"/>
</dbReference>
<dbReference type="OrthoDB" id="1491115at2"/>
<dbReference type="Proteomes" id="UP000264702">
    <property type="component" value="Unassembled WGS sequence"/>
</dbReference>
<dbReference type="PANTHER" id="PTHR39441:SF1">
    <property type="entry name" value="DUF2252 DOMAIN-CONTAINING PROTEIN"/>
    <property type="match status" value="1"/>
</dbReference>
<protein>
    <submittedName>
        <fullName evidence="2">DUF2252 domain-containing protein</fullName>
    </submittedName>
</protein>
<dbReference type="Pfam" id="PF10009">
    <property type="entry name" value="DUF2252"/>
    <property type="match status" value="1"/>
</dbReference>
<gene>
    <name evidence="2" type="ORF">D0Y96_15720</name>
</gene>
<dbReference type="PANTHER" id="PTHR39441">
    <property type="entry name" value="DUF2252 DOMAIN-CONTAINING PROTEIN"/>
    <property type="match status" value="1"/>
</dbReference>
<sequence>MPHLPTPQERRALGQARRKQVSRQNHGHWDPSQRKYDPMKLLADSMRGRVPALIPVKYQLMADSPFGFFRGAVPIMAADLALLPHTGIVNQICGDAHVRNLGAYAAPDGRLVFDINDFDETIRGPFEWDLKRLATSLVLAGRAVSCKGGIREDAVLTFIDSYRRLVNTLARMPVIDVARYQVHRLQRISPVSKALLKAERSTPVHSLDQLTIPGKDGSRIFKDNPPLLTRLTPAQARPVLASLAAYRESLLPERRHFLSQYRPVDVAFKVVGTGSVGTRDYLIYFEGNGPGDPLFLQIKEEPGSAYAPWLDAAGLASHQGQRVAEGQRAMQFLSDSFLGWTTIANRQYLVRQLNDHKAGIEVEDLAGDGLIEYAQMCGELLARGHSRSGDACMLAGYIGTGNKLGGSMVKFAEAYADQTEKDWETLKKSGKAPKAGSPKAGG</sequence>
<accession>A0A372ILU8</accession>
<evidence type="ECO:0000256" key="1">
    <source>
        <dbReference type="SAM" id="MobiDB-lite"/>
    </source>
</evidence>